<organism evidence="1 2">
    <name type="scientific">Actinospica durhamensis</name>
    <dbReference type="NCBI Taxonomy" id="1508375"/>
    <lineage>
        <taxon>Bacteria</taxon>
        <taxon>Bacillati</taxon>
        <taxon>Actinomycetota</taxon>
        <taxon>Actinomycetes</taxon>
        <taxon>Catenulisporales</taxon>
        <taxon>Actinospicaceae</taxon>
        <taxon>Actinospica</taxon>
    </lineage>
</organism>
<dbReference type="InterPro" id="IPR025338">
    <property type="entry name" value="DUF4244"/>
</dbReference>
<evidence type="ECO:0000313" key="2">
    <source>
        <dbReference type="Proteomes" id="UP000675781"/>
    </source>
</evidence>
<reference evidence="1" key="1">
    <citation type="submission" date="2021-04" db="EMBL/GenBank/DDBJ databases">
        <title>Genome based classification of Actinospica acidithermotolerans sp. nov., an actinobacterium isolated from an Indonesian hot spring.</title>
        <authorList>
            <person name="Kusuma A.B."/>
            <person name="Putra K.E."/>
            <person name="Nafisah S."/>
            <person name="Loh J."/>
            <person name="Nouioui I."/>
            <person name="Goodfellow M."/>
        </authorList>
    </citation>
    <scope>NUCLEOTIDE SEQUENCE</scope>
    <source>
        <strain evidence="1">CSCA 57</strain>
    </source>
</reference>
<accession>A0A941EW01</accession>
<dbReference type="Proteomes" id="UP000675781">
    <property type="component" value="Unassembled WGS sequence"/>
</dbReference>
<sequence length="103" mass="10714">MIAPHERLAAQASALALAFACGPTQGALVHLGPNPHTRVRPRLRPRRRARFAFDREAGTTTAEYAIGTLAACAFAAVLYKILTGGSVAAALDGLIHRALGLAG</sequence>
<keyword evidence="2" id="KW-1185">Reference proteome</keyword>
<dbReference type="AlphaFoldDB" id="A0A941EW01"/>
<evidence type="ECO:0000313" key="1">
    <source>
        <dbReference type="EMBL" id="MBR7838291.1"/>
    </source>
</evidence>
<gene>
    <name evidence="1" type="ORF">KDL01_33790</name>
</gene>
<proteinExistence type="predicted"/>
<comment type="caution">
    <text evidence="1">The sequence shown here is derived from an EMBL/GenBank/DDBJ whole genome shotgun (WGS) entry which is preliminary data.</text>
</comment>
<dbReference type="EMBL" id="JAGSOG010000275">
    <property type="protein sequence ID" value="MBR7838291.1"/>
    <property type="molecule type" value="Genomic_DNA"/>
</dbReference>
<protein>
    <submittedName>
        <fullName evidence="1">DUF4244 domain-containing protein</fullName>
    </submittedName>
</protein>
<dbReference type="Pfam" id="PF14029">
    <property type="entry name" value="DUF4244"/>
    <property type="match status" value="1"/>
</dbReference>
<dbReference type="PROSITE" id="PS51257">
    <property type="entry name" value="PROKAR_LIPOPROTEIN"/>
    <property type="match status" value="1"/>
</dbReference>
<name>A0A941EW01_9ACTN</name>